<dbReference type="STRING" id="1300341.I595_980"/>
<evidence type="ECO:0000313" key="2">
    <source>
        <dbReference type="Proteomes" id="UP000050280"/>
    </source>
</evidence>
<keyword evidence="2" id="KW-1185">Reference proteome</keyword>
<name>A0A0P7AGJ3_9FLAO</name>
<reference evidence="1 2" key="1">
    <citation type="submission" date="2015-09" db="EMBL/GenBank/DDBJ databases">
        <title>Genome sequence of the marine flavobacterium Croceitalea dokdonensis DOKDO 023 that contains proton- and sodium-pumping rhodopsins.</title>
        <authorList>
            <person name="Kwon S.-K."/>
            <person name="Lee H.K."/>
            <person name="Kwak M.-J."/>
            <person name="Kim J.F."/>
        </authorList>
    </citation>
    <scope>NUCLEOTIDE SEQUENCE [LARGE SCALE GENOMIC DNA]</scope>
    <source>
        <strain evidence="1 2">DOKDO 023</strain>
    </source>
</reference>
<accession>A0A0P7AGJ3</accession>
<gene>
    <name evidence="1" type="ORF">I595_980</name>
</gene>
<proteinExistence type="predicted"/>
<dbReference type="AlphaFoldDB" id="A0A0P7AGJ3"/>
<dbReference type="Proteomes" id="UP000050280">
    <property type="component" value="Unassembled WGS sequence"/>
</dbReference>
<sequence>MFLNYYLIAIFPNLNLDVSNFKSIIYTLFPCIHLGQFE</sequence>
<protein>
    <submittedName>
        <fullName evidence="1">Uncharacterized protein</fullName>
    </submittedName>
</protein>
<comment type="caution">
    <text evidence="1">The sequence shown here is derived from an EMBL/GenBank/DDBJ whole genome shotgun (WGS) entry which is preliminary data.</text>
</comment>
<dbReference type="EMBL" id="LDJX01000002">
    <property type="protein sequence ID" value="KPM32562.1"/>
    <property type="molecule type" value="Genomic_DNA"/>
</dbReference>
<organism evidence="1 2">
    <name type="scientific">Croceitalea dokdonensis DOKDO 023</name>
    <dbReference type="NCBI Taxonomy" id="1300341"/>
    <lineage>
        <taxon>Bacteria</taxon>
        <taxon>Pseudomonadati</taxon>
        <taxon>Bacteroidota</taxon>
        <taxon>Flavobacteriia</taxon>
        <taxon>Flavobacteriales</taxon>
        <taxon>Flavobacteriaceae</taxon>
        <taxon>Croceitalea</taxon>
    </lineage>
</organism>
<evidence type="ECO:0000313" key="1">
    <source>
        <dbReference type="EMBL" id="KPM32562.1"/>
    </source>
</evidence>